<feature type="domain" description="N-acetyltransferase" evidence="3">
    <location>
        <begin position="3"/>
        <end position="154"/>
    </location>
</feature>
<dbReference type="InterPro" id="IPR050832">
    <property type="entry name" value="Bact_Acetyltransf"/>
</dbReference>
<dbReference type="SUPFAM" id="SSF55729">
    <property type="entry name" value="Acyl-CoA N-acyltransferases (Nat)"/>
    <property type="match status" value="1"/>
</dbReference>
<keyword evidence="1 4" id="KW-0808">Transferase</keyword>
<sequence length="170" mass="17370">MTAYVRDETPADAGAIAAVVTAAFDGHPYSDGTEAALVTRLRAAGALSASLVAVDEAGEVIGHVSSSPVVLDADTGGWEGLAPLSVHPDHQRRGVGSALVQALFGRLRAQGAAGVVVLGDPAYYHRFGFAARDGLRCEFDVPAGHFMAMALTASVVPAAIVHFHPVIAAS</sequence>
<gene>
    <name evidence="4" type="ORF">DAI18_05730</name>
</gene>
<dbReference type="PROSITE" id="PS51186">
    <property type="entry name" value="GNAT"/>
    <property type="match status" value="1"/>
</dbReference>
<evidence type="ECO:0000256" key="1">
    <source>
        <dbReference type="ARBA" id="ARBA00022679"/>
    </source>
</evidence>
<dbReference type="KEGG" id="maer:DAI18_05730"/>
<dbReference type="Gene3D" id="3.40.630.30">
    <property type="match status" value="1"/>
</dbReference>
<name>A0A2S0P8C7_9NEIS</name>
<dbReference type="CDD" id="cd04301">
    <property type="entry name" value="NAT_SF"/>
    <property type="match status" value="1"/>
</dbReference>
<evidence type="ECO:0000313" key="4">
    <source>
        <dbReference type="EMBL" id="AVY93602.1"/>
    </source>
</evidence>
<dbReference type="InterPro" id="IPR000182">
    <property type="entry name" value="GNAT_dom"/>
</dbReference>
<accession>A0A2S0P8C7</accession>
<dbReference type="PANTHER" id="PTHR43877">
    <property type="entry name" value="AMINOALKYLPHOSPHONATE N-ACETYLTRANSFERASE-RELATED-RELATED"/>
    <property type="match status" value="1"/>
</dbReference>
<evidence type="ECO:0000259" key="3">
    <source>
        <dbReference type="PROSITE" id="PS51186"/>
    </source>
</evidence>
<dbReference type="OrthoDB" id="9797178at2"/>
<dbReference type="Proteomes" id="UP000244173">
    <property type="component" value="Chromosome"/>
</dbReference>
<dbReference type="STRING" id="1122240.GCA_000620105_01202"/>
<keyword evidence="5" id="KW-1185">Reference proteome</keyword>
<keyword evidence="2" id="KW-0012">Acyltransferase</keyword>
<dbReference type="InterPro" id="IPR016181">
    <property type="entry name" value="Acyl_CoA_acyltransferase"/>
</dbReference>
<dbReference type="GO" id="GO:0016747">
    <property type="term" value="F:acyltransferase activity, transferring groups other than amino-acyl groups"/>
    <property type="evidence" value="ECO:0007669"/>
    <property type="project" value="InterPro"/>
</dbReference>
<protein>
    <submittedName>
        <fullName evidence="4">GNAT family N-acetyltransferase</fullName>
    </submittedName>
</protein>
<dbReference type="RefSeq" id="WP_107888901.1">
    <property type="nucleotide sequence ID" value="NZ_CP028519.1"/>
</dbReference>
<evidence type="ECO:0000256" key="2">
    <source>
        <dbReference type="ARBA" id="ARBA00023315"/>
    </source>
</evidence>
<dbReference type="EMBL" id="CP028519">
    <property type="protein sequence ID" value="AVY93602.1"/>
    <property type="molecule type" value="Genomic_DNA"/>
</dbReference>
<proteinExistence type="predicted"/>
<dbReference type="Pfam" id="PF00583">
    <property type="entry name" value="Acetyltransf_1"/>
    <property type="match status" value="1"/>
</dbReference>
<organism evidence="4 5">
    <name type="scientific">Microvirgula aerodenitrificans</name>
    <dbReference type="NCBI Taxonomy" id="57480"/>
    <lineage>
        <taxon>Bacteria</taxon>
        <taxon>Pseudomonadati</taxon>
        <taxon>Pseudomonadota</taxon>
        <taxon>Betaproteobacteria</taxon>
        <taxon>Neisseriales</taxon>
        <taxon>Aquaspirillaceae</taxon>
        <taxon>Microvirgula</taxon>
    </lineage>
</organism>
<dbReference type="AlphaFoldDB" id="A0A2S0P8C7"/>
<reference evidence="4 5" key="1">
    <citation type="submission" date="2018-04" db="EMBL/GenBank/DDBJ databases">
        <title>Denitrifier Microvirgula.</title>
        <authorList>
            <person name="Anderson E."/>
            <person name="Jang J."/>
            <person name="Ishii S."/>
        </authorList>
    </citation>
    <scope>NUCLEOTIDE SEQUENCE [LARGE SCALE GENOMIC DNA]</scope>
    <source>
        <strain evidence="4 5">BE2.4</strain>
    </source>
</reference>
<evidence type="ECO:0000313" key="5">
    <source>
        <dbReference type="Proteomes" id="UP000244173"/>
    </source>
</evidence>